<dbReference type="InterPro" id="IPR036661">
    <property type="entry name" value="Luciferase-like_sf"/>
</dbReference>
<dbReference type="OrthoDB" id="9814695at2"/>
<dbReference type="PANTHER" id="PTHR42847:SF4">
    <property type="entry name" value="ALKANESULFONATE MONOOXYGENASE-RELATED"/>
    <property type="match status" value="1"/>
</dbReference>
<gene>
    <name evidence="6" type="ORF">SAMN05421835_12775</name>
</gene>
<dbReference type="EMBL" id="FORP01000027">
    <property type="protein sequence ID" value="SFK65613.1"/>
    <property type="molecule type" value="Genomic_DNA"/>
</dbReference>
<reference evidence="6 7" key="1">
    <citation type="submission" date="2016-10" db="EMBL/GenBank/DDBJ databases">
        <authorList>
            <person name="de Groot N.N."/>
        </authorList>
    </citation>
    <scope>NUCLEOTIDE SEQUENCE [LARGE SCALE GENOMIC DNA]</scope>
    <source>
        <strain evidence="6 7">DSM 44468</strain>
    </source>
</reference>
<keyword evidence="7" id="KW-1185">Reference proteome</keyword>
<evidence type="ECO:0000256" key="2">
    <source>
        <dbReference type="ARBA" id="ARBA00022643"/>
    </source>
</evidence>
<dbReference type="Gene3D" id="3.20.20.30">
    <property type="entry name" value="Luciferase-like domain"/>
    <property type="match status" value="1"/>
</dbReference>
<protein>
    <submittedName>
        <fullName evidence="6">Flavin-dependent oxidoreductase, luciferase family (Includes alkanesulfonate monooxygenase SsuD and methylene tetrahydromethanopterin reductase)</fullName>
    </submittedName>
</protein>
<dbReference type="RefSeq" id="WP_091514938.1">
    <property type="nucleotide sequence ID" value="NZ_CBDQZW010000013.1"/>
</dbReference>
<keyword evidence="4 6" id="KW-0503">Monooxygenase</keyword>
<feature type="domain" description="Luciferase-like" evidence="5">
    <location>
        <begin position="46"/>
        <end position="348"/>
    </location>
</feature>
<organism evidence="6 7">
    <name type="scientific">Amycolatopsis sacchari</name>
    <dbReference type="NCBI Taxonomy" id="115433"/>
    <lineage>
        <taxon>Bacteria</taxon>
        <taxon>Bacillati</taxon>
        <taxon>Actinomycetota</taxon>
        <taxon>Actinomycetes</taxon>
        <taxon>Pseudonocardiales</taxon>
        <taxon>Pseudonocardiaceae</taxon>
        <taxon>Amycolatopsis</taxon>
    </lineage>
</organism>
<evidence type="ECO:0000313" key="7">
    <source>
        <dbReference type="Proteomes" id="UP000199025"/>
    </source>
</evidence>
<sequence length="378" mass="41313">MVTSVASLEGQVRHPVLGDRALKLGTFSTNLSGGCAISTADGVLTADWPSTAELGRLGDAMGFEALVPVGRWRGFGGATDFNGAGFECYTWAAAQAASTSRAGIFSTSHVPTIHPVLAAKQATTIDHISGGRFALNVVTGWNKPEIEMFGAPLLPHDERYAVAQEWVDIVVALWTRDEPYSFEGKYFRVQDALLKPRPVQSPRPVLMNAGASTAGRHFGARNCDVVFVNTDIGHQNPEAMAERVKAFKALAREEYGREIGVWTNAYVVQEDTEEEARRFLDYYVNQRGDWEAATNLVNGMVGSQASFSAETINDMKFHFIAGWAGYPIVGTAEQVVDVLGALAKTGLDGILLSWPRYVEDMRRFQRETHPLLEQAGLR</sequence>
<evidence type="ECO:0000313" key="6">
    <source>
        <dbReference type="EMBL" id="SFK65613.1"/>
    </source>
</evidence>
<dbReference type="GO" id="GO:0004497">
    <property type="term" value="F:monooxygenase activity"/>
    <property type="evidence" value="ECO:0007669"/>
    <property type="project" value="UniProtKB-KW"/>
</dbReference>
<accession>A0A1I4BAP9</accession>
<dbReference type="CDD" id="cd01094">
    <property type="entry name" value="Alkanesulfonate_monoxygenase"/>
    <property type="match status" value="1"/>
</dbReference>
<dbReference type="InterPro" id="IPR011251">
    <property type="entry name" value="Luciferase-like_dom"/>
</dbReference>
<dbReference type="AlphaFoldDB" id="A0A1I4BAP9"/>
<evidence type="ECO:0000256" key="1">
    <source>
        <dbReference type="ARBA" id="ARBA00022630"/>
    </source>
</evidence>
<dbReference type="SUPFAM" id="SSF51679">
    <property type="entry name" value="Bacterial luciferase-like"/>
    <property type="match status" value="1"/>
</dbReference>
<keyword evidence="3" id="KW-0560">Oxidoreductase</keyword>
<name>A0A1I4BAP9_9PSEU</name>
<proteinExistence type="predicted"/>
<evidence type="ECO:0000256" key="4">
    <source>
        <dbReference type="ARBA" id="ARBA00023033"/>
    </source>
</evidence>
<evidence type="ECO:0000256" key="3">
    <source>
        <dbReference type="ARBA" id="ARBA00023002"/>
    </source>
</evidence>
<dbReference type="STRING" id="115433.SAMN05421835_12775"/>
<keyword evidence="1" id="KW-0285">Flavoprotein</keyword>
<keyword evidence="2" id="KW-0288">FMN</keyword>
<dbReference type="Pfam" id="PF00296">
    <property type="entry name" value="Bac_luciferase"/>
    <property type="match status" value="1"/>
</dbReference>
<dbReference type="Proteomes" id="UP000199025">
    <property type="component" value="Unassembled WGS sequence"/>
</dbReference>
<evidence type="ECO:0000259" key="5">
    <source>
        <dbReference type="Pfam" id="PF00296"/>
    </source>
</evidence>
<dbReference type="GO" id="GO:0016705">
    <property type="term" value="F:oxidoreductase activity, acting on paired donors, with incorporation or reduction of molecular oxygen"/>
    <property type="evidence" value="ECO:0007669"/>
    <property type="project" value="InterPro"/>
</dbReference>
<dbReference type="InterPro" id="IPR050172">
    <property type="entry name" value="SsuD_RutA_monooxygenase"/>
</dbReference>
<dbReference type="PANTHER" id="PTHR42847">
    <property type="entry name" value="ALKANESULFONATE MONOOXYGENASE"/>
    <property type="match status" value="1"/>
</dbReference>